<feature type="region of interest" description="Disordered" evidence="1">
    <location>
        <begin position="1"/>
        <end position="100"/>
    </location>
</feature>
<dbReference type="RefSeq" id="WP_306827325.1">
    <property type="nucleotide sequence ID" value="NZ_JAUSRA010000001.1"/>
</dbReference>
<feature type="compositionally biased region" description="Basic and acidic residues" evidence="1">
    <location>
        <begin position="1"/>
        <end position="19"/>
    </location>
</feature>
<sequence length="183" mass="19470">MPKNKKPLDERIAGLRRLQETPSARARPRRGGGATTPQSPTAQTGPCSAPAAALRRVTEKNSHSLSASSTKLVPAAVEDQGHGRPPARPLRSAPVVSPDDDPAKYVQWRKLDIGMKVARAATYGLTVRTLGRVYDFSQVSGHEAAGQLVDELENDIVGSGRFFGVVQDDEHGLVRGAVTGTAQ</sequence>
<name>A0ABT9MLY0_9ACTN</name>
<organism evidence="2 3">
    <name type="scientific">Catenuloplanes nepalensis</name>
    <dbReference type="NCBI Taxonomy" id="587533"/>
    <lineage>
        <taxon>Bacteria</taxon>
        <taxon>Bacillati</taxon>
        <taxon>Actinomycetota</taxon>
        <taxon>Actinomycetes</taxon>
        <taxon>Micromonosporales</taxon>
        <taxon>Micromonosporaceae</taxon>
        <taxon>Catenuloplanes</taxon>
    </lineage>
</organism>
<evidence type="ECO:0000313" key="2">
    <source>
        <dbReference type="EMBL" id="MDP9792435.1"/>
    </source>
</evidence>
<gene>
    <name evidence="2" type="ORF">J2S43_000947</name>
</gene>
<evidence type="ECO:0000256" key="1">
    <source>
        <dbReference type="SAM" id="MobiDB-lite"/>
    </source>
</evidence>
<comment type="caution">
    <text evidence="2">The sequence shown here is derived from an EMBL/GenBank/DDBJ whole genome shotgun (WGS) entry which is preliminary data.</text>
</comment>
<dbReference type="EMBL" id="JAUSRA010000001">
    <property type="protein sequence ID" value="MDP9792435.1"/>
    <property type="molecule type" value="Genomic_DNA"/>
</dbReference>
<accession>A0ABT9MLY0</accession>
<proteinExistence type="predicted"/>
<protein>
    <submittedName>
        <fullName evidence="2">Uncharacterized protein</fullName>
    </submittedName>
</protein>
<keyword evidence="3" id="KW-1185">Reference proteome</keyword>
<reference evidence="2 3" key="1">
    <citation type="submission" date="2023-07" db="EMBL/GenBank/DDBJ databases">
        <title>Sequencing the genomes of 1000 actinobacteria strains.</title>
        <authorList>
            <person name="Klenk H.-P."/>
        </authorList>
    </citation>
    <scope>NUCLEOTIDE SEQUENCE [LARGE SCALE GENOMIC DNA]</scope>
    <source>
        <strain evidence="2 3">DSM 44710</strain>
    </source>
</reference>
<evidence type="ECO:0000313" key="3">
    <source>
        <dbReference type="Proteomes" id="UP001240984"/>
    </source>
</evidence>
<dbReference type="Proteomes" id="UP001240984">
    <property type="component" value="Unassembled WGS sequence"/>
</dbReference>